<keyword evidence="5" id="KW-0820">tRNA-binding</keyword>
<dbReference type="PIRSF" id="PIRSF002161">
    <property type="entry name" value="Ribosomal_L5"/>
    <property type="match status" value="1"/>
</dbReference>
<dbReference type="Proteomes" id="UP000178230">
    <property type="component" value="Unassembled WGS sequence"/>
</dbReference>
<evidence type="ECO:0000256" key="6">
    <source>
        <dbReference type="RuleBase" id="RU003930"/>
    </source>
</evidence>
<dbReference type="GO" id="GO:0006412">
    <property type="term" value="P:translation"/>
    <property type="evidence" value="ECO:0007669"/>
    <property type="project" value="UniProtKB-UniRule"/>
</dbReference>
<comment type="subunit">
    <text evidence="5">Part of the 50S ribosomal subunit; part of the 5S rRNA/L5/L18/L25 subcomplex. Contacts the 5S rRNA and the P site tRNA. Forms a bridge to the 30S subunit in the 70S ribosome.</text>
</comment>
<feature type="domain" description="Large ribosomal subunit protein uL5 C-terminal" evidence="8">
    <location>
        <begin position="85"/>
        <end position="177"/>
    </location>
</feature>
<comment type="caution">
    <text evidence="9">The sequence shown here is derived from an EMBL/GenBank/DDBJ whole genome shotgun (WGS) entry which is preliminary data.</text>
</comment>
<gene>
    <name evidence="5" type="primary">rplE</name>
    <name evidence="9" type="ORF">A2Y99_04750</name>
</gene>
<dbReference type="InterPro" id="IPR031310">
    <property type="entry name" value="Ribosomal_uL5_N"/>
</dbReference>
<dbReference type="Pfam" id="PF00673">
    <property type="entry name" value="Ribosomal_L5_C"/>
    <property type="match status" value="1"/>
</dbReference>
<evidence type="ECO:0000259" key="7">
    <source>
        <dbReference type="Pfam" id="PF00281"/>
    </source>
</evidence>
<evidence type="ECO:0000313" key="10">
    <source>
        <dbReference type="Proteomes" id="UP000178230"/>
    </source>
</evidence>
<dbReference type="PANTHER" id="PTHR11994">
    <property type="entry name" value="60S RIBOSOMAL PROTEIN L11-RELATED"/>
    <property type="match status" value="1"/>
</dbReference>
<keyword evidence="5" id="KW-0699">rRNA-binding</keyword>
<keyword evidence="5" id="KW-0694">RNA-binding</keyword>
<dbReference type="FunFam" id="3.30.1440.10:FF:000001">
    <property type="entry name" value="50S ribosomal protein L5"/>
    <property type="match status" value="1"/>
</dbReference>
<dbReference type="NCBIfam" id="NF000585">
    <property type="entry name" value="PRK00010.1"/>
    <property type="match status" value="1"/>
</dbReference>
<dbReference type="HAMAP" id="MF_01333_B">
    <property type="entry name" value="Ribosomal_uL5_B"/>
    <property type="match status" value="1"/>
</dbReference>
<evidence type="ECO:0000256" key="2">
    <source>
        <dbReference type="ARBA" id="ARBA00022980"/>
    </source>
</evidence>
<keyword evidence="3 5" id="KW-0687">Ribonucleoprotein</keyword>
<dbReference type="GO" id="GO:0019843">
    <property type="term" value="F:rRNA binding"/>
    <property type="evidence" value="ECO:0007669"/>
    <property type="project" value="UniProtKB-UniRule"/>
</dbReference>
<dbReference type="InterPro" id="IPR020930">
    <property type="entry name" value="Ribosomal_uL5_bac-type"/>
</dbReference>
<evidence type="ECO:0000256" key="3">
    <source>
        <dbReference type="ARBA" id="ARBA00023274"/>
    </source>
</evidence>
<dbReference type="GO" id="GO:0005840">
    <property type="term" value="C:ribosome"/>
    <property type="evidence" value="ECO:0007669"/>
    <property type="project" value="UniProtKB-KW"/>
</dbReference>
<name>A0A1F5YIW6_9BACT</name>
<evidence type="ECO:0000259" key="8">
    <source>
        <dbReference type="Pfam" id="PF00673"/>
    </source>
</evidence>
<dbReference type="InterPro" id="IPR022803">
    <property type="entry name" value="Ribosomal_uL5_dom_sf"/>
</dbReference>
<accession>A0A1F5YIW6</accession>
<evidence type="ECO:0000256" key="4">
    <source>
        <dbReference type="ARBA" id="ARBA00035245"/>
    </source>
</evidence>
<comment type="similarity">
    <text evidence="1 5 6">Belongs to the universal ribosomal protein uL5 family.</text>
</comment>
<comment type="function">
    <text evidence="5">This is 1 of the proteins that bind and probably mediate the attachment of the 5S RNA into the large ribosomal subunit, where it forms part of the central protuberance. In the 70S ribosome it contacts protein S13 of the 30S subunit (bridge B1b), connecting the 2 subunits; this bridge is implicated in subunit movement. Contacts the P site tRNA; the 5S rRNA and some of its associated proteins might help stabilize positioning of ribosome-bound tRNAs.</text>
</comment>
<protein>
    <recommendedName>
        <fullName evidence="4 5">Large ribosomal subunit protein uL5</fullName>
    </recommendedName>
</protein>
<dbReference type="AlphaFoldDB" id="A0A1F5YIW6"/>
<dbReference type="GO" id="GO:0000049">
    <property type="term" value="F:tRNA binding"/>
    <property type="evidence" value="ECO:0007669"/>
    <property type="project" value="UniProtKB-UniRule"/>
</dbReference>
<proteinExistence type="inferred from homology"/>
<dbReference type="SUPFAM" id="SSF55282">
    <property type="entry name" value="RL5-like"/>
    <property type="match status" value="1"/>
</dbReference>
<evidence type="ECO:0000256" key="1">
    <source>
        <dbReference type="ARBA" id="ARBA00008553"/>
    </source>
</evidence>
<reference evidence="9 10" key="1">
    <citation type="journal article" date="2016" name="Nat. Commun.">
        <title>Thousands of microbial genomes shed light on interconnected biogeochemical processes in an aquifer system.</title>
        <authorList>
            <person name="Anantharaman K."/>
            <person name="Brown C.T."/>
            <person name="Hug L.A."/>
            <person name="Sharon I."/>
            <person name="Castelle C.J."/>
            <person name="Probst A.J."/>
            <person name="Thomas B.C."/>
            <person name="Singh A."/>
            <person name="Wilkins M.J."/>
            <person name="Karaoz U."/>
            <person name="Brodie E.L."/>
            <person name="Williams K.H."/>
            <person name="Hubbard S.S."/>
            <person name="Banfield J.F."/>
        </authorList>
    </citation>
    <scope>NUCLEOTIDE SEQUENCE [LARGE SCALE GENOMIC DNA]</scope>
</reference>
<keyword evidence="2 5" id="KW-0689">Ribosomal protein</keyword>
<dbReference type="GO" id="GO:1990904">
    <property type="term" value="C:ribonucleoprotein complex"/>
    <property type="evidence" value="ECO:0007669"/>
    <property type="project" value="UniProtKB-KW"/>
</dbReference>
<feature type="domain" description="Large ribosomal subunit protein uL5 N-terminal" evidence="7">
    <location>
        <begin position="24"/>
        <end position="80"/>
    </location>
</feature>
<dbReference type="Pfam" id="PF00281">
    <property type="entry name" value="Ribosomal_L5"/>
    <property type="match status" value="1"/>
</dbReference>
<evidence type="ECO:0000256" key="5">
    <source>
        <dbReference type="HAMAP-Rule" id="MF_01333"/>
    </source>
</evidence>
<dbReference type="InterPro" id="IPR031309">
    <property type="entry name" value="Ribosomal_uL5_C"/>
</dbReference>
<sequence length="181" mass="20752">MTNLRELYQKEIRKKLATELGIKNIMSVPRLLKIVINTGLGEALVNKKAIDNMSSQLAIICGQKPIITYSRQDISTFKLRKGEAIGLKVTLRGKKMFDFFERLVKIVLPRIRDFRGVPLRAFDNSANYTLGLKEQIVFPEIEYNQVDKVRGLEITFVTSSHDKIMAKRLLELLGIPFEKNK</sequence>
<dbReference type="EMBL" id="MFIY01000024">
    <property type="protein sequence ID" value="OGG00116.1"/>
    <property type="molecule type" value="Genomic_DNA"/>
</dbReference>
<organism evidence="9 10">
    <name type="scientific">Candidatus Gottesmanbacteria bacterium RBG_13_37_7</name>
    <dbReference type="NCBI Taxonomy" id="1798369"/>
    <lineage>
        <taxon>Bacteria</taxon>
        <taxon>Candidatus Gottesmaniibacteriota</taxon>
    </lineage>
</organism>
<dbReference type="InterPro" id="IPR002132">
    <property type="entry name" value="Ribosomal_uL5"/>
</dbReference>
<dbReference type="Gene3D" id="3.30.1440.10">
    <property type="match status" value="1"/>
</dbReference>
<evidence type="ECO:0000313" key="9">
    <source>
        <dbReference type="EMBL" id="OGG00116.1"/>
    </source>
</evidence>
<dbReference type="GO" id="GO:0003735">
    <property type="term" value="F:structural constituent of ribosome"/>
    <property type="evidence" value="ECO:0007669"/>
    <property type="project" value="InterPro"/>
</dbReference>